<evidence type="ECO:0000256" key="5">
    <source>
        <dbReference type="ARBA" id="ARBA00022989"/>
    </source>
</evidence>
<evidence type="ECO:0000256" key="8">
    <source>
        <dbReference type="SAM" id="Phobius"/>
    </source>
</evidence>
<dbReference type="Pfam" id="PF02470">
    <property type="entry name" value="MlaD"/>
    <property type="match status" value="3"/>
</dbReference>
<dbReference type="GO" id="GO:0005886">
    <property type="term" value="C:plasma membrane"/>
    <property type="evidence" value="ECO:0007669"/>
    <property type="project" value="UniProtKB-SubCell"/>
</dbReference>
<evidence type="ECO:0000256" key="4">
    <source>
        <dbReference type="ARBA" id="ARBA00022692"/>
    </source>
</evidence>
<dbReference type="EMBL" id="FORH01000003">
    <property type="protein sequence ID" value="SFJ38812.1"/>
    <property type="molecule type" value="Genomic_DNA"/>
</dbReference>
<evidence type="ECO:0000256" key="1">
    <source>
        <dbReference type="ARBA" id="ARBA00004533"/>
    </source>
</evidence>
<dbReference type="PANTHER" id="PTHR30462:SF0">
    <property type="entry name" value="INTERMEMBRANE TRANSPORT PROTEIN YEBT"/>
    <property type="match status" value="1"/>
</dbReference>
<evidence type="ECO:0000256" key="7">
    <source>
        <dbReference type="SAM" id="Coils"/>
    </source>
</evidence>
<organism evidence="10 11">
    <name type="scientific">Celeribacter neptunius</name>
    <dbReference type="NCBI Taxonomy" id="588602"/>
    <lineage>
        <taxon>Bacteria</taxon>
        <taxon>Pseudomonadati</taxon>
        <taxon>Pseudomonadota</taxon>
        <taxon>Alphaproteobacteria</taxon>
        <taxon>Rhodobacterales</taxon>
        <taxon>Roseobacteraceae</taxon>
        <taxon>Celeribacter</taxon>
    </lineage>
</organism>
<evidence type="ECO:0000256" key="3">
    <source>
        <dbReference type="ARBA" id="ARBA00022519"/>
    </source>
</evidence>
<dbReference type="STRING" id="588602.SAMN04487991_2005"/>
<feature type="coiled-coil region" evidence="7">
    <location>
        <begin position="622"/>
        <end position="701"/>
    </location>
</feature>
<feature type="domain" description="Mce/MlaD" evidence="9">
    <location>
        <begin position="55"/>
        <end position="143"/>
    </location>
</feature>
<keyword evidence="7" id="KW-0175">Coiled coil</keyword>
<feature type="domain" description="Mce/MlaD" evidence="9">
    <location>
        <begin position="172"/>
        <end position="232"/>
    </location>
</feature>
<keyword evidence="4 8" id="KW-0812">Transmembrane</keyword>
<name>A0A1I3QZ88_9RHOB</name>
<dbReference type="InterPro" id="IPR051800">
    <property type="entry name" value="PqiA-PqiB_transport"/>
</dbReference>
<proteinExistence type="predicted"/>
<evidence type="ECO:0000256" key="6">
    <source>
        <dbReference type="ARBA" id="ARBA00023136"/>
    </source>
</evidence>
<evidence type="ECO:0000259" key="9">
    <source>
        <dbReference type="Pfam" id="PF02470"/>
    </source>
</evidence>
<feature type="domain" description="Mce/MlaD" evidence="9">
    <location>
        <begin position="303"/>
        <end position="399"/>
    </location>
</feature>
<feature type="coiled-coil region" evidence="7">
    <location>
        <begin position="546"/>
        <end position="573"/>
    </location>
</feature>
<sequence>MTQNEDHMSNTPQPAEMDIEGPKRSFWRNLSLVWLVPLAALTVTLFIAWQSWAERGQRIEIRFENAAGITADETSLRYRDVNIGMVEDVTFAPDLSSVVVGARIDRTVADTLPADAEFWIVRPEVSASGVSGLSTVLSGAYIQAAFEPSPGAGVTAFKGLDDTPLILPGMQGTKVTLRSDTGAQLTPGAPIFHKGIEVGKIETPRLLDGGNGVVVDAFIEAPYDKRLTTASRFWEVSGFSVDIGPGGLSLSVGSIASLVRGGLAFDTVFSGGGAVRPGQVFDLFDDEEAARESVFRETLDNAVDLTVEFDESVSGLAAGSPVVYRGVRIGAVSQLGAFIEDGPEGQQVVLRTVISIDPHRLGLAADAPASEIIAFFANAVKGGLRARLASQSLFSRSLVVELAEMPEAAPATLGIFAETAPLLPSVPSDLPDVGATAEGLLNRVNDLPVEELLDQTIATLAAVESLAGDEKLRAAPDAFVALLDDARGLLGNPDTQALPAELKTAVSELRAVSEELRQADAVGKLVAALDAASEAATSVTEVAGDIEGATAELPQLVRDLQALTDKANSLQVEDFLASAQGFLEGADRLIDTDATRALPASLTGALDEARAALAELRAGGVVENTNATLASARDAAAAIEDAAQSLPELSARIEALVAEAEKTLAGYGGQSSFNRETLASLREVRAAAEALSKLARAIERNPNSLLFGR</sequence>
<reference evidence="11" key="1">
    <citation type="submission" date="2016-10" db="EMBL/GenBank/DDBJ databases">
        <authorList>
            <person name="Varghese N."/>
            <person name="Submissions S."/>
        </authorList>
    </citation>
    <scope>NUCLEOTIDE SEQUENCE [LARGE SCALE GENOMIC DNA]</scope>
    <source>
        <strain evidence="11">DSM 26471</strain>
    </source>
</reference>
<keyword evidence="11" id="KW-1185">Reference proteome</keyword>
<evidence type="ECO:0000256" key="2">
    <source>
        <dbReference type="ARBA" id="ARBA00022475"/>
    </source>
</evidence>
<evidence type="ECO:0000313" key="11">
    <source>
        <dbReference type="Proteomes" id="UP000199630"/>
    </source>
</evidence>
<evidence type="ECO:0000313" key="10">
    <source>
        <dbReference type="EMBL" id="SFJ38812.1"/>
    </source>
</evidence>
<accession>A0A1I3QZ88</accession>
<feature type="transmembrane region" description="Helical" evidence="8">
    <location>
        <begin position="32"/>
        <end position="52"/>
    </location>
</feature>
<keyword evidence="2" id="KW-1003">Cell membrane</keyword>
<gene>
    <name evidence="10" type="ORF">SAMN04487991_2005</name>
</gene>
<dbReference type="PANTHER" id="PTHR30462">
    <property type="entry name" value="INTERMEMBRANE TRANSPORT PROTEIN PQIB-RELATED"/>
    <property type="match status" value="1"/>
</dbReference>
<comment type="subcellular location">
    <subcellularLocation>
        <location evidence="1">Cell inner membrane</location>
    </subcellularLocation>
</comment>
<keyword evidence="3" id="KW-0997">Cell inner membrane</keyword>
<dbReference type="AlphaFoldDB" id="A0A1I3QZ88"/>
<dbReference type="Proteomes" id="UP000199630">
    <property type="component" value="Unassembled WGS sequence"/>
</dbReference>
<dbReference type="InterPro" id="IPR003399">
    <property type="entry name" value="Mce/MlaD"/>
</dbReference>
<keyword evidence="5 8" id="KW-1133">Transmembrane helix</keyword>
<keyword evidence="6 8" id="KW-0472">Membrane</keyword>
<protein>
    <submittedName>
        <fullName evidence="10">Paraquat-inducible protein B</fullName>
    </submittedName>
</protein>